<dbReference type="EMBL" id="NQMS01000002">
    <property type="protein sequence ID" value="PAV97532.1"/>
    <property type="molecule type" value="Genomic_DNA"/>
</dbReference>
<dbReference type="Proteomes" id="UP000218796">
    <property type="component" value="Unassembled WGS sequence"/>
</dbReference>
<dbReference type="OrthoDB" id="6987031at2"/>
<keyword evidence="2" id="KW-1185">Reference proteome</keyword>
<proteinExistence type="predicted"/>
<comment type="caution">
    <text evidence="1">The sequence shown here is derived from an EMBL/GenBank/DDBJ whole genome shotgun (WGS) entry which is preliminary data.</text>
</comment>
<evidence type="ECO:0000313" key="2">
    <source>
        <dbReference type="Proteomes" id="UP000218796"/>
    </source>
</evidence>
<organism evidence="1 2">
    <name type="scientific">Hafnia paralvei</name>
    <dbReference type="NCBI Taxonomy" id="546367"/>
    <lineage>
        <taxon>Bacteria</taxon>
        <taxon>Pseudomonadati</taxon>
        <taxon>Pseudomonadota</taxon>
        <taxon>Gammaproteobacteria</taxon>
        <taxon>Enterobacterales</taxon>
        <taxon>Hafniaceae</taxon>
        <taxon>Hafnia</taxon>
    </lineage>
</organism>
<accession>A0A2A2MEY0</accession>
<name>A0A2A2MEY0_9GAMM</name>
<gene>
    <name evidence="1" type="ORF">CJD50_07745</name>
</gene>
<dbReference type="Pfam" id="PF11340">
    <property type="entry name" value="DUF3142"/>
    <property type="match status" value="1"/>
</dbReference>
<protein>
    <submittedName>
        <fullName evidence="1">DUF3142 domain-containing protein</fullName>
    </submittedName>
</protein>
<evidence type="ECO:0000313" key="1">
    <source>
        <dbReference type="EMBL" id="PAV97532.1"/>
    </source>
</evidence>
<sequence length="245" mass="27835">MGQPFAILLVRSWCWGAIALLFSLGVHASEGRVEAGNYHNFWLWSAVRSQPVLKQAQVLYLHQAEIMTRRGKPALYKRGLPYSAIVVPDVWISVRVSTLDIPDSMVNALLKLCRNWEVAGTHVVGIQIDFDAASYRLDQYSVFLLKLKSKLPTGYKLGVTGLLDWAKTGSVEQLNQLPVDEVVIQTYQGRHTVTRYQEYLPALRGLNIPFKIGLVQNGVWDKRWQRYFATSPNYLGEVVFLLNEQ</sequence>
<reference evidence="1 2" key="1">
    <citation type="submission" date="2017-08" db="EMBL/GenBank/DDBJ databases">
        <title>Draft Genome Sequence of Hafnia alvei CITHA-6 Isolated from Raw Bovine Milk.</title>
        <authorList>
            <person name="Culligan E.P."/>
            <person name="Mcsweeney A."/>
            <person name="O'Doherty C."/>
            <person name="Gleeson E."/>
            <person name="O'Riordan D."/>
            <person name="Sleator R.D."/>
        </authorList>
    </citation>
    <scope>NUCLEOTIDE SEQUENCE [LARGE SCALE GENOMIC DNA]</scope>
    <source>
        <strain evidence="1 2">CITHA-6</strain>
    </source>
</reference>
<dbReference type="InterPro" id="IPR021488">
    <property type="entry name" value="DUF3142"/>
</dbReference>
<dbReference type="AlphaFoldDB" id="A0A2A2MEY0"/>
<dbReference type="RefSeq" id="WP_039186473.1">
    <property type="nucleotide sequence ID" value="NZ_JAMBPL010000009.1"/>
</dbReference>